<dbReference type="UniPathway" id="UPA00251">
    <property type="reaction ID" value="UER00324"/>
</dbReference>
<dbReference type="EMBL" id="FNGH01000008">
    <property type="protein sequence ID" value="SDM00175.1"/>
    <property type="molecule type" value="Genomic_DNA"/>
</dbReference>
<keyword evidence="9 15" id="KW-1133">Transmembrane helix</keyword>
<evidence type="ECO:0000256" key="13">
    <source>
        <dbReference type="ARBA" id="ARBA00048390"/>
    </source>
</evidence>
<keyword evidence="12 14" id="KW-0472">Membrane</keyword>
<dbReference type="GO" id="GO:0046872">
    <property type="term" value="F:metal ion binding"/>
    <property type="evidence" value="ECO:0007669"/>
    <property type="project" value="UniProtKB-UniRule"/>
</dbReference>
<comment type="catalytic activity">
    <reaction evidence="13 14">
        <text>protoporphyrinogen IX + 3 A = protoporphyrin IX + 3 AH2</text>
        <dbReference type="Rhea" id="RHEA:62000"/>
        <dbReference type="ChEBI" id="CHEBI:13193"/>
        <dbReference type="ChEBI" id="CHEBI:17499"/>
        <dbReference type="ChEBI" id="CHEBI:57306"/>
        <dbReference type="ChEBI" id="CHEBI:57307"/>
    </reaction>
</comment>
<evidence type="ECO:0000256" key="6">
    <source>
        <dbReference type="ARBA" id="ARBA00022617"/>
    </source>
</evidence>
<comment type="pathway">
    <text evidence="2 14">Porphyrin-containing compound metabolism; protoporphyrin-IX biosynthesis; protoporphyrin-IX from protoporphyrinogen-IX: step 1/1.</text>
</comment>
<gene>
    <name evidence="16" type="ORF">SAMN05192555_108159</name>
</gene>
<evidence type="ECO:0000256" key="15">
    <source>
        <dbReference type="SAM" id="Phobius"/>
    </source>
</evidence>
<evidence type="ECO:0000256" key="9">
    <source>
        <dbReference type="ARBA" id="ARBA00022989"/>
    </source>
</evidence>
<evidence type="ECO:0000256" key="1">
    <source>
        <dbReference type="ARBA" id="ARBA00004651"/>
    </source>
</evidence>
<feature type="transmembrane region" description="Helical" evidence="15">
    <location>
        <begin position="6"/>
        <end position="27"/>
    </location>
</feature>
<dbReference type="OrthoDB" id="5770094at2"/>
<keyword evidence="8 14" id="KW-0479">Metal-binding</keyword>
<evidence type="ECO:0000256" key="11">
    <source>
        <dbReference type="ARBA" id="ARBA00023004"/>
    </source>
</evidence>
<keyword evidence="7 15" id="KW-0812">Transmembrane</keyword>
<evidence type="ECO:0000256" key="10">
    <source>
        <dbReference type="ARBA" id="ARBA00023002"/>
    </source>
</evidence>
<name>A0A1G9PQ46_9GAMM</name>
<keyword evidence="5 14" id="KW-1003">Cell membrane</keyword>
<feature type="transmembrane region" description="Helical" evidence="15">
    <location>
        <begin position="113"/>
        <end position="135"/>
    </location>
</feature>
<dbReference type="GO" id="GO:0006782">
    <property type="term" value="P:protoporphyrinogen IX biosynthetic process"/>
    <property type="evidence" value="ECO:0007669"/>
    <property type="project" value="UniProtKB-UniRule"/>
</dbReference>
<protein>
    <recommendedName>
        <fullName evidence="4 14">Protoporphyrinogen IX oxidase</fullName>
        <ecNumber evidence="14">1.3.99.-</ecNumber>
    </recommendedName>
</protein>
<evidence type="ECO:0000256" key="12">
    <source>
        <dbReference type="ARBA" id="ARBA00023136"/>
    </source>
</evidence>
<evidence type="ECO:0000256" key="2">
    <source>
        <dbReference type="ARBA" id="ARBA00005073"/>
    </source>
</evidence>
<dbReference type="PIRSF" id="PIRSF004638">
    <property type="entry name" value="UCP004638"/>
    <property type="match status" value="1"/>
</dbReference>
<evidence type="ECO:0000256" key="14">
    <source>
        <dbReference type="PIRNR" id="PIRNR004638"/>
    </source>
</evidence>
<dbReference type="GO" id="GO:0005886">
    <property type="term" value="C:plasma membrane"/>
    <property type="evidence" value="ECO:0007669"/>
    <property type="project" value="UniProtKB-SubCell"/>
</dbReference>
<keyword evidence="17" id="KW-1185">Reference proteome</keyword>
<dbReference type="PANTHER" id="PTHR40255">
    <property type="entry name" value="UPF0093 MEMBRANE PROTEIN SLR1790"/>
    <property type="match status" value="1"/>
</dbReference>
<dbReference type="AlphaFoldDB" id="A0A1G9PQ46"/>
<comment type="subcellular location">
    <subcellularLocation>
        <location evidence="1">Cell membrane</location>
        <topology evidence="1">Multi-pass membrane protein</topology>
    </subcellularLocation>
</comment>
<dbReference type="RefSeq" id="WP_089658723.1">
    <property type="nucleotide sequence ID" value="NZ_FNGH01000008.1"/>
</dbReference>
<comment type="cofactor">
    <cofactor evidence="14">
        <name>heme b</name>
        <dbReference type="ChEBI" id="CHEBI:60344"/>
    </cofactor>
    <text evidence="14">Binds 1 heme b (iron(II)-protoporphyrin IX) group per subunit.</text>
</comment>
<sequence>MPWIKFVHIAALVCWCGALLYLPALLMASVRQRTDGGFDHDAPPMPRFLFNSAATPAALLAIASGTLLFLVHGLAGGWLVLKLAAVVGMVLCHALCGWLILRVEQQRPAGVWTLSALIAALASGLMIAVIFLVLAKPFA</sequence>
<accession>A0A1G9PQ46</accession>
<reference evidence="17" key="1">
    <citation type="submission" date="2016-10" db="EMBL/GenBank/DDBJ databases">
        <authorList>
            <person name="Varghese N."/>
            <person name="Submissions S."/>
        </authorList>
    </citation>
    <scope>NUCLEOTIDE SEQUENCE [LARGE SCALE GENOMIC DNA]</scope>
    <source>
        <strain evidence="17">AAP</strain>
    </source>
</reference>
<evidence type="ECO:0000256" key="7">
    <source>
        <dbReference type="ARBA" id="ARBA00022692"/>
    </source>
</evidence>
<feature type="transmembrane region" description="Helical" evidence="15">
    <location>
        <begin position="77"/>
        <end position="101"/>
    </location>
</feature>
<proteinExistence type="inferred from homology"/>
<evidence type="ECO:0000256" key="4">
    <source>
        <dbReference type="ARBA" id="ARBA00017504"/>
    </source>
</evidence>
<evidence type="ECO:0000313" key="16">
    <source>
        <dbReference type="EMBL" id="SDM00175.1"/>
    </source>
</evidence>
<dbReference type="GO" id="GO:0070818">
    <property type="term" value="F:protoporphyrinogen oxidase activity"/>
    <property type="evidence" value="ECO:0007669"/>
    <property type="project" value="UniProtKB-UniRule"/>
</dbReference>
<dbReference type="Pfam" id="PF03653">
    <property type="entry name" value="UPF0093"/>
    <property type="match status" value="1"/>
</dbReference>
<organism evidence="16 17">
    <name type="scientific">Franzmannia pantelleriensis</name>
    <dbReference type="NCBI Taxonomy" id="48727"/>
    <lineage>
        <taxon>Bacteria</taxon>
        <taxon>Pseudomonadati</taxon>
        <taxon>Pseudomonadota</taxon>
        <taxon>Gammaproteobacteria</taxon>
        <taxon>Oceanospirillales</taxon>
        <taxon>Halomonadaceae</taxon>
        <taxon>Franzmannia</taxon>
    </lineage>
</organism>
<evidence type="ECO:0000313" key="17">
    <source>
        <dbReference type="Proteomes" id="UP000199107"/>
    </source>
</evidence>
<dbReference type="Proteomes" id="UP000199107">
    <property type="component" value="Unassembled WGS sequence"/>
</dbReference>
<dbReference type="STRING" id="48727.SAMN05192555_108159"/>
<dbReference type="InterPro" id="IPR005265">
    <property type="entry name" value="HemJ-like"/>
</dbReference>
<feature type="transmembrane region" description="Helical" evidence="15">
    <location>
        <begin position="48"/>
        <end position="71"/>
    </location>
</feature>
<keyword evidence="11 14" id="KW-0408">Iron</keyword>
<comment type="similarity">
    <text evidence="3 14">Belongs to the HemJ family.</text>
</comment>
<comment type="function">
    <text evidence="14">Catalyzes the oxidation of protoporphyrinogen IX to protoporphyrin IX.</text>
</comment>
<dbReference type="PANTHER" id="PTHR40255:SF1">
    <property type="entry name" value="PROTOPORPHYRINOGEN IX OXIDASE"/>
    <property type="match status" value="1"/>
</dbReference>
<evidence type="ECO:0000256" key="5">
    <source>
        <dbReference type="ARBA" id="ARBA00022475"/>
    </source>
</evidence>
<keyword evidence="10" id="KW-0560">Oxidoreductase</keyword>
<dbReference type="EC" id="1.3.99.-" evidence="14"/>
<evidence type="ECO:0000256" key="3">
    <source>
        <dbReference type="ARBA" id="ARBA00006501"/>
    </source>
</evidence>
<evidence type="ECO:0000256" key="8">
    <source>
        <dbReference type="ARBA" id="ARBA00022723"/>
    </source>
</evidence>
<keyword evidence="6 14" id="KW-0349">Heme</keyword>